<dbReference type="PROSITE" id="PS50005">
    <property type="entry name" value="TPR"/>
    <property type="match status" value="1"/>
</dbReference>
<protein>
    <submittedName>
        <fullName evidence="10">Uncharacterized protein</fullName>
    </submittedName>
</protein>
<dbReference type="InterPro" id="IPR000433">
    <property type="entry name" value="Znf_ZZ"/>
</dbReference>
<feature type="domain" description="VWFA" evidence="9">
    <location>
        <begin position="231"/>
        <end position="430"/>
    </location>
</feature>
<keyword evidence="4 7" id="KW-0802">TPR repeat</keyword>
<sequence length="443" mass="49366">MSNITPKPTASSEKLKWQAKSAFNDGNFTLAVELFSYALEQVPNYAPYLTNRALCYYRLDDADKVLKDASASIQADPKWTKGYFYKGKALEMLNRKTEAVQYYRKCCELEPNQREYVDVLNECLPKQQQQQQQRPSSTVNSQTPRHDVMCDVCGCHPIVGTRYKCSVCDDYDLCSNCINSNPNKKGHRDTHALTPIKQPAQQLSTMSSGGAAAAAARPQTIDVGLSVHSYNVILVIDVSLSMIGYESNNRINPAKNRWPATERGIIKIASQLGLKDRLTCLAFNAKVYEVMDAESVDVAKLKLAIVLSQLKPDINDNNSGTALYDAIDSTFQILLRNKLAGLLLGDENRNQIILITDGEDCSSTECNLNEACQRMRTICEEFGTDVLLIGIGLEFQGRQAMNLLKRSGGARCKFLDLKNLAELDDIFDRISLVFTKRTAVINV</sequence>
<dbReference type="InterPro" id="IPR002035">
    <property type="entry name" value="VWF_A"/>
</dbReference>
<dbReference type="SUPFAM" id="SSF57850">
    <property type="entry name" value="RING/U-box"/>
    <property type="match status" value="1"/>
</dbReference>
<evidence type="ECO:0000259" key="8">
    <source>
        <dbReference type="PROSITE" id="PS50135"/>
    </source>
</evidence>
<gene>
    <name evidence="10" type="ORF">XAT740_LOCUS1042</name>
</gene>
<dbReference type="PROSITE" id="PS01357">
    <property type="entry name" value="ZF_ZZ_1"/>
    <property type="match status" value="1"/>
</dbReference>
<dbReference type="PANTHER" id="PTHR45831">
    <property type="entry name" value="LD24721P"/>
    <property type="match status" value="1"/>
</dbReference>
<dbReference type="Gene3D" id="3.30.60.90">
    <property type="match status" value="1"/>
</dbReference>
<keyword evidence="11" id="KW-1185">Reference proteome</keyword>
<dbReference type="PROSITE" id="PS50135">
    <property type="entry name" value="ZF_ZZ_2"/>
    <property type="match status" value="1"/>
</dbReference>
<evidence type="ECO:0000256" key="3">
    <source>
        <dbReference type="ARBA" id="ARBA00022771"/>
    </source>
</evidence>
<dbReference type="GO" id="GO:0016020">
    <property type="term" value="C:membrane"/>
    <property type="evidence" value="ECO:0007669"/>
    <property type="project" value="TreeGrafter"/>
</dbReference>
<dbReference type="EMBL" id="CAJNOR010000030">
    <property type="protein sequence ID" value="CAF0763015.1"/>
    <property type="molecule type" value="Genomic_DNA"/>
</dbReference>
<proteinExistence type="predicted"/>
<dbReference type="InterPro" id="IPR036465">
    <property type="entry name" value="vWFA_dom_sf"/>
</dbReference>
<dbReference type="SUPFAM" id="SSF48452">
    <property type="entry name" value="TPR-like"/>
    <property type="match status" value="1"/>
</dbReference>
<evidence type="ECO:0000256" key="2">
    <source>
        <dbReference type="ARBA" id="ARBA00022737"/>
    </source>
</evidence>
<dbReference type="InterPro" id="IPR047150">
    <property type="entry name" value="SGT"/>
</dbReference>
<dbReference type="SMART" id="SM00291">
    <property type="entry name" value="ZnF_ZZ"/>
    <property type="match status" value="1"/>
</dbReference>
<dbReference type="PROSITE" id="PS50234">
    <property type="entry name" value="VWFA"/>
    <property type="match status" value="1"/>
</dbReference>
<dbReference type="InterPro" id="IPR013105">
    <property type="entry name" value="TPR_2"/>
</dbReference>
<dbReference type="Proteomes" id="UP000663828">
    <property type="component" value="Unassembled WGS sequence"/>
</dbReference>
<evidence type="ECO:0000256" key="7">
    <source>
        <dbReference type="PROSITE-ProRule" id="PRU00339"/>
    </source>
</evidence>
<feature type="domain" description="ZZ-type" evidence="8">
    <location>
        <begin position="145"/>
        <end position="201"/>
    </location>
</feature>
<keyword evidence="1" id="KW-0479">Metal-binding</keyword>
<comment type="caution">
    <text evidence="10">The sequence shown here is derived from an EMBL/GenBank/DDBJ whole genome shotgun (WGS) entry which is preliminary data.</text>
</comment>
<dbReference type="InterPro" id="IPR043145">
    <property type="entry name" value="Znf_ZZ_sf"/>
</dbReference>
<evidence type="ECO:0000256" key="5">
    <source>
        <dbReference type="ARBA" id="ARBA00022833"/>
    </source>
</evidence>
<name>A0A813Q7C0_ADIRI</name>
<dbReference type="CDD" id="cd00198">
    <property type="entry name" value="vWFA"/>
    <property type="match status" value="1"/>
</dbReference>
<evidence type="ECO:0000313" key="11">
    <source>
        <dbReference type="Proteomes" id="UP000663828"/>
    </source>
</evidence>
<evidence type="ECO:0000256" key="6">
    <source>
        <dbReference type="PROSITE-ProRule" id="PRU00228"/>
    </source>
</evidence>
<feature type="repeat" description="TPR" evidence="7">
    <location>
        <begin position="80"/>
        <end position="113"/>
    </location>
</feature>
<dbReference type="GO" id="GO:0072380">
    <property type="term" value="C:TRC complex"/>
    <property type="evidence" value="ECO:0007669"/>
    <property type="project" value="TreeGrafter"/>
</dbReference>
<dbReference type="SMART" id="SM00028">
    <property type="entry name" value="TPR"/>
    <property type="match status" value="3"/>
</dbReference>
<dbReference type="Gene3D" id="1.25.40.10">
    <property type="entry name" value="Tetratricopeptide repeat domain"/>
    <property type="match status" value="1"/>
</dbReference>
<evidence type="ECO:0000256" key="1">
    <source>
        <dbReference type="ARBA" id="ARBA00022723"/>
    </source>
</evidence>
<dbReference type="CDD" id="cd02249">
    <property type="entry name" value="ZZ"/>
    <property type="match status" value="1"/>
</dbReference>
<dbReference type="InterPro" id="IPR011990">
    <property type="entry name" value="TPR-like_helical_dom_sf"/>
</dbReference>
<dbReference type="Pfam" id="PF13519">
    <property type="entry name" value="VWA_2"/>
    <property type="match status" value="1"/>
</dbReference>
<keyword evidence="5" id="KW-0862">Zinc</keyword>
<dbReference type="GO" id="GO:0060090">
    <property type="term" value="F:molecular adaptor activity"/>
    <property type="evidence" value="ECO:0007669"/>
    <property type="project" value="TreeGrafter"/>
</dbReference>
<dbReference type="Gene3D" id="3.40.50.410">
    <property type="entry name" value="von Willebrand factor, type A domain"/>
    <property type="match status" value="1"/>
</dbReference>
<keyword evidence="2" id="KW-0677">Repeat</keyword>
<keyword evidence="3 6" id="KW-0863">Zinc-finger</keyword>
<dbReference type="GO" id="GO:0008270">
    <property type="term" value="F:zinc ion binding"/>
    <property type="evidence" value="ECO:0007669"/>
    <property type="project" value="UniProtKB-KW"/>
</dbReference>
<evidence type="ECO:0000313" key="10">
    <source>
        <dbReference type="EMBL" id="CAF0763015.1"/>
    </source>
</evidence>
<accession>A0A813Q7C0</accession>
<evidence type="ECO:0000259" key="9">
    <source>
        <dbReference type="PROSITE" id="PS50234"/>
    </source>
</evidence>
<evidence type="ECO:0000256" key="4">
    <source>
        <dbReference type="ARBA" id="ARBA00022803"/>
    </source>
</evidence>
<dbReference type="Pfam" id="PF07719">
    <property type="entry name" value="TPR_2"/>
    <property type="match status" value="1"/>
</dbReference>
<dbReference type="InterPro" id="IPR019734">
    <property type="entry name" value="TPR_rpt"/>
</dbReference>
<dbReference type="Pfam" id="PF00569">
    <property type="entry name" value="ZZ"/>
    <property type="match status" value="1"/>
</dbReference>
<reference evidence="10" key="1">
    <citation type="submission" date="2021-02" db="EMBL/GenBank/DDBJ databases">
        <authorList>
            <person name="Nowell W R."/>
        </authorList>
    </citation>
    <scope>NUCLEOTIDE SEQUENCE</scope>
</reference>
<dbReference type="AlphaFoldDB" id="A0A813Q7C0"/>
<organism evidence="10 11">
    <name type="scientific">Adineta ricciae</name>
    <name type="common">Rotifer</name>
    <dbReference type="NCBI Taxonomy" id="249248"/>
    <lineage>
        <taxon>Eukaryota</taxon>
        <taxon>Metazoa</taxon>
        <taxon>Spiralia</taxon>
        <taxon>Gnathifera</taxon>
        <taxon>Rotifera</taxon>
        <taxon>Eurotatoria</taxon>
        <taxon>Bdelloidea</taxon>
        <taxon>Adinetida</taxon>
        <taxon>Adinetidae</taxon>
        <taxon>Adineta</taxon>
    </lineage>
</organism>
<dbReference type="PANTHER" id="PTHR45831:SF2">
    <property type="entry name" value="LD24721P"/>
    <property type="match status" value="1"/>
</dbReference>
<dbReference type="GO" id="GO:0006620">
    <property type="term" value="P:post-translational protein targeting to endoplasmic reticulum membrane"/>
    <property type="evidence" value="ECO:0007669"/>
    <property type="project" value="TreeGrafter"/>
</dbReference>
<dbReference type="SUPFAM" id="SSF53300">
    <property type="entry name" value="vWA-like"/>
    <property type="match status" value="1"/>
</dbReference>